<dbReference type="InterPro" id="IPR050631">
    <property type="entry name" value="PheA/TfdB_FAD_monoxygenase"/>
</dbReference>
<sequence>MNNNKKVSELPSSTVDVLIVGNGPVGATIAALLGRYGVTTLVLDKLHDIVLMPRAIALDNEALRILQLAGLSEDAFEKIAIPEVRMHSPVLGQFGRADTQGCIDGHPKLVTFYQPDLERAMRGQVSRLKSVTSLGGFELESLVEEADGVVATVRDENGQSHAVRAQYLIGADGASSRVRALIGQEFEGQTYAEDWLIVDARNRHQSAIDHIEFICDPRRPTPHMPAPGGRERWEFMLQPGESREELESPESIARLIAPWVNPQELEIERKAVYRFHARCCNRFSKGRTFLVGDAAHITPPFVGQGLVAGLRDGANLAWKLAWVLRGHAAPAILDTYDTERRPHAQSMINLAKLMGRLVMPKNKVAAFFIHGLMRTLALTPATRRYFEQLDIKPKNTFKHGLFVQHRRGDQLVRGSLFPQAWVRTLQKQIKLSDDALGDNLTLVGFGVDPLSLLTTDQIVSWEKMGGHFLEVRPRGQRSGGRCDFIEDMNHDILPLAAKGTLVAVRPDRIIMHHVPGTEAGSLLRDCRGLLMRDDATPDRVSITINEPTRLRA</sequence>
<proteinExistence type="predicted"/>
<name>A0A2S6FQ31_9PSED</name>
<organism evidence="3 4">
    <name type="scientific">Pseudomonas laurylsulfatiphila</name>
    <dbReference type="NCBI Taxonomy" id="2011015"/>
    <lineage>
        <taxon>Bacteria</taxon>
        <taxon>Pseudomonadati</taxon>
        <taxon>Pseudomonadota</taxon>
        <taxon>Gammaproteobacteria</taxon>
        <taxon>Pseudomonadales</taxon>
        <taxon>Pseudomonadaceae</taxon>
        <taxon>Pseudomonas</taxon>
    </lineage>
</organism>
<dbReference type="InterPro" id="IPR036188">
    <property type="entry name" value="FAD/NAD-bd_sf"/>
</dbReference>
<reference evidence="4" key="1">
    <citation type="submission" date="2017-06" db="EMBL/GenBank/DDBJ databases">
        <authorList>
            <person name="Furmanczyk E.M."/>
        </authorList>
    </citation>
    <scope>NUCLEOTIDE SEQUENCE [LARGE SCALE GENOMIC DNA]</scope>
    <source>
        <strain evidence="4">AP3_16</strain>
    </source>
</reference>
<dbReference type="Pfam" id="PF01494">
    <property type="entry name" value="FAD_binding_3"/>
    <property type="match status" value="1"/>
</dbReference>
<dbReference type="EMBL" id="NIRS01000002">
    <property type="protein sequence ID" value="PPK39521.1"/>
    <property type="molecule type" value="Genomic_DNA"/>
</dbReference>
<comment type="caution">
    <text evidence="3">The sequence shown here is derived from an EMBL/GenBank/DDBJ whole genome shotgun (WGS) entry which is preliminary data.</text>
</comment>
<dbReference type="GO" id="GO:0008688">
    <property type="term" value="F:3-(3-hydroxyphenyl)propionate hydroxylase activity"/>
    <property type="evidence" value="ECO:0007669"/>
    <property type="project" value="TreeGrafter"/>
</dbReference>
<dbReference type="InterPro" id="IPR002938">
    <property type="entry name" value="FAD-bd"/>
</dbReference>
<dbReference type="GO" id="GO:0019622">
    <property type="term" value="P:3-(3-hydroxy)phenylpropionate catabolic process"/>
    <property type="evidence" value="ECO:0007669"/>
    <property type="project" value="TreeGrafter"/>
</dbReference>
<evidence type="ECO:0000313" key="4">
    <source>
        <dbReference type="Proteomes" id="UP000238541"/>
    </source>
</evidence>
<gene>
    <name evidence="3" type="ORF">CD175_08520</name>
</gene>
<accession>A0A2S6FQ31</accession>
<dbReference type="PANTHER" id="PTHR43476">
    <property type="entry name" value="3-(3-HYDROXY-PHENYL)PROPIONATE/3-HYDROXYCINNAMIC ACID HYDROXYLASE"/>
    <property type="match status" value="1"/>
</dbReference>
<dbReference type="Proteomes" id="UP000238541">
    <property type="component" value="Unassembled WGS sequence"/>
</dbReference>
<protein>
    <submittedName>
        <fullName evidence="3">3-(3-hydroxyphenyl)propionate hydroxylase</fullName>
    </submittedName>
</protein>
<dbReference type="SUPFAM" id="SSF51905">
    <property type="entry name" value="FAD/NAD(P)-binding domain"/>
    <property type="match status" value="1"/>
</dbReference>
<feature type="domain" description="FAD-binding" evidence="2">
    <location>
        <begin position="15"/>
        <end position="349"/>
    </location>
</feature>
<dbReference type="PANTHER" id="PTHR43476:SF3">
    <property type="entry name" value="FAD-BINDING MONOOXYGENASE"/>
    <property type="match status" value="1"/>
</dbReference>
<evidence type="ECO:0000259" key="2">
    <source>
        <dbReference type="Pfam" id="PF01494"/>
    </source>
</evidence>
<dbReference type="NCBIfam" id="NF004829">
    <property type="entry name" value="PRK06183.1-3"/>
    <property type="match status" value="1"/>
</dbReference>
<keyword evidence="1" id="KW-0560">Oxidoreductase</keyword>
<dbReference type="GO" id="GO:0071949">
    <property type="term" value="F:FAD binding"/>
    <property type="evidence" value="ECO:0007669"/>
    <property type="project" value="InterPro"/>
</dbReference>
<dbReference type="Gene3D" id="3.50.50.60">
    <property type="entry name" value="FAD/NAD(P)-binding domain"/>
    <property type="match status" value="1"/>
</dbReference>
<dbReference type="AlphaFoldDB" id="A0A2S6FQ31"/>
<evidence type="ECO:0000256" key="1">
    <source>
        <dbReference type="ARBA" id="ARBA00023002"/>
    </source>
</evidence>
<dbReference type="PRINTS" id="PR00420">
    <property type="entry name" value="RNGMNOXGNASE"/>
</dbReference>
<evidence type="ECO:0000313" key="3">
    <source>
        <dbReference type="EMBL" id="PPK39521.1"/>
    </source>
</evidence>
<keyword evidence="4" id="KW-1185">Reference proteome</keyword>
<dbReference type="Gene3D" id="3.30.70.2450">
    <property type="match status" value="1"/>
</dbReference>
<dbReference type="RefSeq" id="WP_104448548.1">
    <property type="nucleotide sequence ID" value="NZ_JBLZZR010000104.1"/>
</dbReference>